<keyword evidence="2" id="KW-1185">Reference proteome</keyword>
<dbReference type="Proteomes" id="UP001234495">
    <property type="component" value="Unassembled WGS sequence"/>
</dbReference>
<organism evidence="1 2">
    <name type="scientific">Metabacillus malikii</name>
    <dbReference type="NCBI Taxonomy" id="1504265"/>
    <lineage>
        <taxon>Bacteria</taxon>
        <taxon>Bacillati</taxon>
        <taxon>Bacillota</taxon>
        <taxon>Bacilli</taxon>
        <taxon>Bacillales</taxon>
        <taxon>Bacillaceae</taxon>
        <taxon>Metabacillus</taxon>
    </lineage>
</organism>
<evidence type="ECO:0000313" key="2">
    <source>
        <dbReference type="Proteomes" id="UP001234495"/>
    </source>
</evidence>
<dbReference type="EMBL" id="JAUSUD010000010">
    <property type="protein sequence ID" value="MDQ0231176.1"/>
    <property type="molecule type" value="Genomic_DNA"/>
</dbReference>
<sequence length="117" mass="14093">MELNTKFGELERIFTLYDAWRDYKVKLMNTLSDYSLLTRHLYDFLVILLWFATIKRLQITLYLDYATQYDEIRKTVTLSNSMNNRQTQMLKDKIREAAYGILLYENGTHSDHLKVER</sequence>
<comment type="caution">
    <text evidence="1">The sequence shown here is derived from an EMBL/GenBank/DDBJ whole genome shotgun (WGS) entry which is preliminary data.</text>
</comment>
<reference evidence="1 2" key="1">
    <citation type="submission" date="2023-07" db="EMBL/GenBank/DDBJ databases">
        <title>Genomic Encyclopedia of Type Strains, Phase IV (KMG-IV): sequencing the most valuable type-strain genomes for metagenomic binning, comparative biology and taxonomic classification.</title>
        <authorList>
            <person name="Goeker M."/>
        </authorList>
    </citation>
    <scope>NUCLEOTIDE SEQUENCE [LARGE SCALE GENOMIC DNA]</scope>
    <source>
        <strain evidence="1 2">DSM 29005</strain>
    </source>
</reference>
<evidence type="ECO:0000313" key="1">
    <source>
        <dbReference type="EMBL" id="MDQ0231176.1"/>
    </source>
</evidence>
<name>A0ABT9ZFV9_9BACI</name>
<accession>A0ABT9ZFV9</accession>
<proteinExistence type="predicted"/>
<gene>
    <name evidence="1" type="ORF">J2S19_002438</name>
</gene>
<protein>
    <submittedName>
        <fullName evidence="1">Uncharacterized protein</fullName>
    </submittedName>
</protein>